<dbReference type="FunFam" id="1.10.510.10:FF:000084">
    <property type="entry name" value="Wall-associated receptor kinase 2"/>
    <property type="match status" value="1"/>
</dbReference>
<dbReference type="GO" id="GO:0005524">
    <property type="term" value="F:ATP binding"/>
    <property type="evidence" value="ECO:0007669"/>
    <property type="project" value="UniProtKB-UniRule"/>
</dbReference>
<evidence type="ECO:0000313" key="18">
    <source>
        <dbReference type="Proteomes" id="UP000729402"/>
    </source>
</evidence>
<dbReference type="PROSITE" id="PS00107">
    <property type="entry name" value="PROTEIN_KINASE_ATP"/>
    <property type="match status" value="1"/>
</dbReference>
<dbReference type="InterPro" id="IPR001881">
    <property type="entry name" value="EGF-like_Ca-bd_dom"/>
</dbReference>
<dbReference type="CDD" id="cd00054">
    <property type="entry name" value="EGF_CA"/>
    <property type="match status" value="2"/>
</dbReference>
<dbReference type="InterPro" id="IPR017441">
    <property type="entry name" value="Protein_kinase_ATP_BS"/>
</dbReference>
<keyword evidence="6 13" id="KW-0547">Nucleotide-binding</keyword>
<evidence type="ECO:0000256" key="6">
    <source>
        <dbReference type="ARBA" id="ARBA00022741"/>
    </source>
</evidence>
<evidence type="ECO:0000256" key="10">
    <source>
        <dbReference type="ARBA" id="ARBA00023136"/>
    </source>
</evidence>
<dbReference type="PANTHER" id="PTHR27005">
    <property type="entry name" value="WALL-ASSOCIATED RECEPTOR KINASE-LIKE 21"/>
    <property type="match status" value="1"/>
</dbReference>
<keyword evidence="4 14" id="KW-0812">Transmembrane</keyword>
<evidence type="ECO:0000256" key="9">
    <source>
        <dbReference type="ARBA" id="ARBA00022989"/>
    </source>
</evidence>
<feature type="transmembrane region" description="Helical" evidence="14">
    <location>
        <begin position="369"/>
        <end position="393"/>
    </location>
</feature>
<evidence type="ECO:0000259" key="16">
    <source>
        <dbReference type="PROSITE" id="PS50011"/>
    </source>
</evidence>
<feature type="domain" description="Protein kinase" evidence="16">
    <location>
        <begin position="445"/>
        <end position="716"/>
    </location>
</feature>
<keyword evidence="11" id="KW-1015">Disulfide bond</keyword>
<dbReference type="InterPro" id="IPR018097">
    <property type="entry name" value="EGF_Ca-bd_CS"/>
</dbReference>
<dbReference type="PROSITE" id="PS00108">
    <property type="entry name" value="PROTEIN_KINASE_ST"/>
    <property type="match status" value="1"/>
</dbReference>
<gene>
    <name evidence="17" type="ORF">GUJ93_ZPchr0002g25045</name>
</gene>
<dbReference type="FunFam" id="3.30.200.20:FF:000043">
    <property type="entry name" value="Wall-associated receptor kinase 2"/>
    <property type="match status" value="1"/>
</dbReference>
<sequence length="780" mass="86644">MVVSVAAVATSAVTCFLLMMFVFAKAQLSATTFFGVDGDDDGLLNIPSNESLAHCSSSCGDVVDGISYPFGIGPGCFRRGFELTCNNTTQPPTLYLGSTHTRVIAIYSESDFGLDIPLIGFNVTMRPNVHTYIRSWESPAKGFVIGKWSILYVVGCGVEVYLLDHRTNETMGSCMTLCSNDLEMMEKQAGGHNCNGIGCCTINTTRELEGFQLRFLLLRDANITQQFEWMQHAKAFLTYDDSYVFSTRDLVSGWINESSIDGTTTLYGTIMDQPNCQSAHVNKATYACSNNAKCLDAHNGGYYCSCPDGNPNGNPYAPYVCTDDINECLLPMFCNGLCQNFLGGYNCTSCPRGKQFDPTKMECVTSTKLISIAIGVSCSLCSILVALSAVIFVTKWKRILQRRIRRANFKKNRGLLLEKLISDESSKDKTKIFSLAELEKATDNFDVTRVLGRGGHGTVYKGILSDQRVVAIKMSDMVAQTEIDQFINEVAILSQIIHRNVVKLFGCCLETEVPLLVYEFISNGTLYDILHTDVSVSLSWADRVRIAVEAATAISYLHSAAAIPIFHRDVKSSNILLDDNFTAKVSDFGASRSVSLDQTHVVTTVQGTYGYLDPDYYHTGYLTEKSDVYSFGVILIELLTRKKPVYTNSQGTKQNLSHYFLEQLQKGVLMEILDGQVLEEANKEEIDDIASITKSCLKTRGERPTMKEVEMRLQFLRTKRLRKYQPFPMMDEETEPFLCPKISSSDAHISFIHTTGLTSECTSQSYRLEQELSSTVGLPR</sequence>
<evidence type="ECO:0000256" key="5">
    <source>
        <dbReference type="ARBA" id="ARBA00022729"/>
    </source>
</evidence>
<evidence type="ECO:0000256" key="2">
    <source>
        <dbReference type="ARBA" id="ARBA00022527"/>
    </source>
</evidence>
<dbReference type="InterPro" id="IPR008271">
    <property type="entry name" value="Ser/Thr_kinase_AS"/>
</dbReference>
<protein>
    <recommendedName>
        <fullName evidence="16">Protein kinase domain-containing protein</fullName>
    </recommendedName>
</protein>
<accession>A0A8J5SBR9</accession>
<evidence type="ECO:0000313" key="17">
    <source>
        <dbReference type="EMBL" id="KAG8060175.1"/>
    </source>
</evidence>
<dbReference type="Pfam" id="PF07714">
    <property type="entry name" value="PK_Tyr_Ser-Thr"/>
    <property type="match status" value="1"/>
</dbReference>
<dbReference type="Proteomes" id="UP000729402">
    <property type="component" value="Unassembled WGS sequence"/>
</dbReference>
<dbReference type="GO" id="GO:0005509">
    <property type="term" value="F:calcium ion binding"/>
    <property type="evidence" value="ECO:0007669"/>
    <property type="project" value="InterPro"/>
</dbReference>
<dbReference type="PROSITE" id="PS50011">
    <property type="entry name" value="PROTEIN_KINASE_DOM"/>
    <property type="match status" value="1"/>
</dbReference>
<evidence type="ECO:0000256" key="14">
    <source>
        <dbReference type="SAM" id="Phobius"/>
    </source>
</evidence>
<comment type="subcellular location">
    <subcellularLocation>
        <location evidence="1">Membrane</location>
        <topology evidence="1">Single-pass type I membrane protein</topology>
    </subcellularLocation>
</comment>
<dbReference type="PROSITE" id="PS01187">
    <property type="entry name" value="EGF_CA"/>
    <property type="match status" value="1"/>
</dbReference>
<proteinExistence type="predicted"/>
<dbReference type="EMBL" id="JAAALK010000287">
    <property type="protein sequence ID" value="KAG8060175.1"/>
    <property type="molecule type" value="Genomic_DNA"/>
</dbReference>
<keyword evidence="7" id="KW-0418">Kinase</keyword>
<keyword evidence="12" id="KW-0325">Glycoprotein</keyword>
<dbReference type="FunFam" id="2.10.25.10:FF:000583">
    <property type="entry name" value="Os02g0633066 protein"/>
    <property type="match status" value="1"/>
</dbReference>
<evidence type="ECO:0000256" key="15">
    <source>
        <dbReference type="SAM" id="SignalP"/>
    </source>
</evidence>
<dbReference type="SMART" id="SM00220">
    <property type="entry name" value="S_TKc"/>
    <property type="match status" value="1"/>
</dbReference>
<feature type="chain" id="PRO_5035162767" description="Protein kinase domain-containing protein" evidence="15">
    <location>
        <begin position="27"/>
        <end position="780"/>
    </location>
</feature>
<keyword evidence="18" id="KW-1185">Reference proteome</keyword>
<dbReference type="AlphaFoldDB" id="A0A8J5SBR9"/>
<comment type="caution">
    <text evidence="17">The sequence shown here is derived from an EMBL/GenBank/DDBJ whole genome shotgun (WGS) entry which is preliminary data.</text>
</comment>
<reference evidence="17" key="1">
    <citation type="journal article" date="2021" name="bioRxiv">
        <title>Whole Genome Assembly and Annotation of Northern Wild Rice, Zizania palustris L., Supports a Whole Genome Duplication in the Zizania Genus.</title>
        <authorList>
            <person name="Haas M."/>
            <person name="Kono T."/>
            <person name="Macchietto M."/>
            <person name="Millas R."/>
            <person name="McGilp L."/>
            <person name="Shao M."/>
            <person name="Duquette J."/>
            <person name="Hirsch C.N."/>
            <person name="Kimball J."/>
        </authorList>
    </citation>
    <scope>NUCLEOTIDE SEQUENCE</scope>
    <source>
        <tissue evidence="17">Fresh leaf tissue</tissue>
    </source>
</reference>
<dbReference type="InterPro" id="IPR001245">
    <property type="entry name" value="Ser-Thr/Tyr_kinase_cat_dom"/>
</dbReference>
<keyword evidence="8 13" id="KW-0067">ATP-binding</keyword>
<keyword evidence="10 14" id="KW-0472">Membrane</keyword>
<name>A0A8J5SBR9_ZIZPA</name>
<dbReference type="GO" id="GO:0030247">
    <property type="term" value="F:polysaccharide binding"/>
    <property type="evidence" value="ECO:0007669"/>
    <property type="project" value="InterPro"/>
</dbReference>
<keyword evidence="2" id="KW-0723">Serine/threonine-protein kinase</keyword>
<evidence type="ECO:0000256" key="12">
    <source>
        <dbReference type="ARBA" id="ARBA00023180"/>
    </source>
</evidence>
<dbReference type="GO" id="GO:0004674">
    <property type="term" value="F:protein serine/threonine kinase activity"/>
    <property type="evidence" value="ECO:0007669"/>
    <property type="project" value="UniProtKB-KW"/>
</dbReference>
<feature type="binding site" evidence="13">
    <location>
        <position position="473"/>
    </location>
    <ligand>
        <name>ATP</name>
        <dbReference type="ChEBI" id="CHEBI:30616"/>
    </ligand>
</feature>
<keyword evidence="5 15" id="KW-0732">Signal</keyword>
<keyword evidence="9 14" id="KW-1133">Transmembrane helix</keyword>
<dbReference type="OrthoDB" id="645278at2759"/>
<evidence type="ECO:0000256" key="7">
    <source>
        <dbReference type="ARBA" id="ARBA00022777"/>
    </source>
</evidence>
<evidence type="ECO:0000256" key="1">
    <source>
        <dbReference type="ARBA" id="ARBA00004479"/>
    </source>
</evidence>
<dbReference type="SMART" id="SM00179">
    <property type="entry name" value="EGF_CA"/>
    <property type="match status" value="2"/>
</dbReference>
<keyword evidence="3" id="KW-0808">Transferase</keyword>
<organism evidence="17 18">
    <name type="scientific">Zizania palustris</name>
    <name type="common">Northern wild rice</name>
    <dbReference type="NCBI Taxonomy" id="103762"/>
    <lineage>
        <taxon>Eukaryota</taxon>
        <taxon>Viridiplantae</taxon>
        <taxon>Streptophyta</taxon>
        <taxon>Embryophyta</taxon>
        <taxon>Tracheophyta</taxon>
        <taxon>Spermatophyta</taxon>
        <taxon>Magnoliopsida</taxon>
        <taxon>Liliopsida</taxon>
        <taxon>Poales</taxon>
        <taxon>Poaceae</taxon>
        <taxon>BOP clade</taxon>
        <taxon>Oryzoideae</taxon>
        <taxon>Oryzeae</taxon>
        <taxon>Zizaniinae</taxon>
        <taxon>Zizania</taxon>
    </lineage>
</organism>
<dbReference type="PANTHER" id="PTHR27005:SF283">
    <property type="entry name" value="OS02G0633066 PROTEIN"/>
    <property type="match status" value="1"/>
</dbReference>
<evidence type="ECO:0000256" key="13">
    <source>
        <dbReference type="PROSITE-ProRule" id="PRU10141"/>
    </source>
</evidence>
<evidence type="ECO:0000256" key="4">
    <source>
        <dbReference type="ARBA" id="ARBA00022692"/>
    </source>
</evidence>
<dbReference type="GO" id="GO:0005886">
    <property type="term" value="C:plasma membrane"/>
    <property type="evidence" value="ECO:0007669"/>
    <property type="project" value="TreeGrafter"/>
</dbReference>
<dbReference type="Pfam" id="PF13947">
    <property type="entry name" value="GUB_WAK_bind"/>
    <property type="match status" value="1"/>
</dbReference>
<dbReference type="InterPro" id="IPR000719">
    <property type="entry name" value="Prot_kinase_dom"/>
</dbReference>
<feature type="signal peptide" evidence="15">
    <location>
        <begin position="1"/>
        <end position="26"/>
    </location>
</feature>
<reference evidence="17" key="2">
    <citation type="submission" date="2021-02" db="EMBL/GenBank/DDBJ databases">
        <authorList>
            <person name="Kimball J.A."/>
            <person name="Haas M.W."/>
            <person name="Macchietto M."/>
            <person name="Kono T."/>
            <person name="Duquette J."/>
            <person name="Shao M."/>
        </authorList>
    </citation>
    <scope>NUCLEOTIDE SEQUENCE</scope>
    <source>
        <tissue evidence="17">Fresh leaf tissue</tissue>
    </source>
</reference>
<dbReference type="InterPro" id="IPR025287">
    <property type="entry name" value="WAK_GUB"/>
</dbReference>
<dbReference type="CDD" id="cd14066">
    <property type="entry name" value="STKc_IRAK"/>
    <property type="match status" value="1"/>
</dbReference>
<evidence type="ECO:0000256" key="11">
    <source>
        <dbReference type="ARBA" id="ARBA00023157"/>
    </source>
</evidence>
<dbReference type="GO" id="GO:0007166">
    <property type="term" value="P:cell surface receptor signaling pathway"/>
    <property type="evidence" value="ECO:0007669"/>
    <property type="project" value="InterPro"/>
</dbReference>
<evidence type="ECO:0000256" key="8">
    <source>
        <dbReference type="ARBA" id="ARBA00022840"/>
    </source>
</evidence>
<dbReference type="InterPro" id="IPR045274">
    <property type="entry name" value="WAK-like"/>
</dbReference>
<evidence type="ECO:0000256" key="3">
    <source>
        <dbReference type="ARBA" id="ARBA00022679"/>
    </source>
</evidence>